<accession>A0A833VDN8</accession>
<evidence type="ECO:0000313" key="3">
    <source>
        <dbReference type="EMBL" id="KAF3321705.1"/>
    </source>
</evidence>
<dbReference type="Proteomes" id="UP000623129">
    <property type="component" value="Unassembled WGS sequence"/>
</dbReference>
<keyword evidence="2" id="KW-0472">Membrane</keyword>
<evidence type="ECO:0000313" key="4">
    <source>
        <dbReference type="Proteomes" id="UP000623129"/>
    </source>
</evidence>
<dbReference type="OrthoDB" id="1681843at2759"/>
<organism evidence="3 4">
    <name type="scientific">Carex littledalei</name>
    <dbReference type="NCBI Taxonomy" id="544730"/>
    <lineage>
        <taxon>Eukaryota</taxon>
        <taxon>Viridiplantae</taxon>
        <taxon>Streptophyta</taxon>
        <taxon>Embryophyta</taxon>
        <taxon>Tracheophyta</taxon>
        <taxon>Spermatophyta</taxon>
        <taxon>Magnoliopsida</taxon>
        <taxon>Liliopsida</taxon>
        <taxon>Poales</taxon>
        <taxon>Cyperaceae</taxon>
        <taxon>Cyperoideae</taxon>
        <taxon>Cariceae</taxon>
        <taxon>Carex</taxon>
        <taxon>Carex subgen. Euthyceras</taxon>
    </lineage>
</organism>
<keyword evidence="2" id="KW-0812">Transmembrane</keyword>
<protein>
    <submittedName>
        <fullName evidence="3">Uncharacterized protein</fullName>
    </submittedName>
</protein>
<gene>
    <name evidence="3" type="ORF">FCM35_KLT13921</name>
</gene>
<reference evidence="3" key="1">
    <citation type="submission" date="2020-01" db="EMBL/GenBank/DDBJ databases">
        <title>Genome sequence of Kobresia littledalei, the first chromosome-level genome in the family Cyperaceae.</title>
        <authorList>
            <person name="Qu G."/>
        </authorList>
    </citation>
    <scope>NUCLEOTIDE SEQUENCE</scope>
    <source>
        <strain evidence="3">C.B.Clarke</strain>
        <tissue evidence="3">Leaf</tissue>
    </source>
</reference>
<name>A0A833VDN8_9POAL</name>
<proteinExistence type="predicted"/>
<feature type="region of interest" description="Disordered" evidence="1">
    <location>
        <begin position="29"/>
        <end position="49"/>
    </location>
</feature>
<evidence type="ECO:0000256" key="2">
    <source>
        <dbReference type="SAM" id="Phobius"/>
    </source>
</evidence>
<feature type="compositionally biased region" description="Low complexity" evidence="1">
    <location>
        <begin position="32"/>
        <end position="48"/>
    </location>
</feature>
<keyword evidence="4" id="KW-1185">Reference proteome</keyword>
<dbReference type="EMBL" id="SWLB01000026">
    <property type="protein sequence ID" value="KAF3321705.1"/>
    <property type="molecule type" value="Genomic_DNA"/>
</dbReference>
<sequence length="92" mass="10489">MLCVQENSVERPAMREVVQMLSEFARHVSNYEPSPSSSEPEQAETSPSLEGQELMRGVLFVWSMCTIVLIIAYCIRIHLFECTYAIFGKNDN</sequence>
<feature type="transmembrane region" description="Helical" evidence="2">
    <location>
        <begin position="54"/>
        <end position="75"/>
    </location>
</feature>
<evidence type="ECO:0000256" key="1">
    <source>
        <dbReference type="SAM" id="MobiDB-lite"/>
    </source>
</evidence>
<dbReference type="AlphaFoldDB" id="A0A833VDN8"/>
<comment type="caution">
    <text evidence="3">The sequence shown here is derived from an EMBL/GenBank/DDBJ whole genome shotgun (WGS) entry which is preliminary data.</text>
</comment>
<keyword evidence="2" id="KW-1133">Transmembrane helix</keyword>